<keyword evidence="1" id="KW-0472">Membrane</keyword>
<proteinExistence type="predicted"/>
<reference evidence="3" key="1">
    <citation type="journal article" date="2019" name="Int. J. Syst. Evol. Microbiol.">
        <title>The Global Catalogue of Microorganisms (GCM) 10K type strain sequencing project: providing services to taxonomists for standard genome sequencing and annotation.</title>
        <authorList>
            <consortium name="The Broad Institute Genomics Platform"/>
            <consortium name="The Broad Institute Genome Sequencing Center for Infectious Disease"/>
            <person name="Wu L."/>
            <person name="Ma J."/>
        </authorList>
    </citation>
    <scope>NUCLEOTIDE SEQUENCE [LARGE SCALE GENOMIC DNA]</scope>
    <source>
        <strain evidence="3">JCM 9371</strain>
    </source>
</reference>
<gene>
    <name evidence="2" type="ORF">ACFQZM_35180</name>
</gene>
<accession>A0ABW2XTW8</accession>
<organism evidence="2 3">
    <name type="scientific">Actinomadura fibrosa</name>
    <dbReference type="NCBI Taxonomy" id="111802"/>
    <lineage>
        <taxon>Bacteria</taxon>
        <taxon>Bacillati</taxon>
        <taxon>Actinomycetota</taxon>
        <taxon>Actinomycetes</taxon>
        <taxon>Streptosporangiales</taxon>
        <taxon>Thermomonosporaceae</taxon>
        <taxon>Actinomadura</taxon>
    </lineage>
</organism>
<dbReference type="Proteomes" id="UP001597063">
    <property type="component" value="Unassembled WGS sequence"/>
</dbReference>
<feature type="transmembrane region" description="Helical" evidence="1">
    <location>
        <begin position="105"/>
        <end position="123"/>
    </location>
</feature>
<evidence type="ECO:0000313" key="2">
    <source>
        <dbReference type="EMBL" id="MFD0689777.1"/>
    </source>
</evidence>
<keyword evidence="1" id="KW-0812">Transmembrane</keyword>
<evidence type="ECO:0000256" key="1">
    <source>
        <dbReference type="SAM" id="Phobius"/>
    </source>
</evidence>
<dbReference type="RefSeq" id="WP_131761253.1">
    <property type="nucleotide sequence ID" value="NZ_CAACUY010000155.1"/>
</dbReference>
<comment type="caution">
    <text evidence="2">The sequence shown here is derived from an EMBL/GenBank/DDBJ whole genome shotgun (WGS) entry which is preliminary data.</text>
</comment>
<keyword evidence="1" id="KW-1133">Transmembrane helix</keyword>
<evidence type="ECO:0008006" key="4">
    <source>
        <dbReference type="Google" id="ProtNLM"/>
    </source>
</evidence>
<sequence>MTQAETKSIEFKPAQAAIQETSPNLLSGAWKRWQRYWDDSFYSPLALSRWAYDDSTMGKWYGIGFIWFLVRLIIALFLSIFDIILILVCIVAAIFYVFFGTTGRNIAYGICSLLAGLICYALMPVRRL</sequence>
<protein>
    <recommendedName>
        <fullName evidence="4">DUF2628 domain-containing protein</fullName>
    </recommendedName>
</protein>
<name>A0ABW2XTW8_9ACTN</name>
<evidence type="ECO:0000313" key="3">
    <source>
        <dbReference type="Proteomes" id="UP001597063"/>
    </source>
</evidence>
<keyword evidence="3" id="KW-1185">Reference proteome</keyword>
<feature type="transmembrane region" description="Helical" evidence="1">
    <location>
        <begin position="66"/>
        <end position="99"/>
    </location>
</feature>
<dbReference type="EMBL" id="JBHTGP010000018">
    <property type="protein sequence ID" value="MFD0689777.1"/>
    <property type="molecule type" value="Genomic_DNA"/>
</dbReference>